<gene>
    <name evidence="10" type="ORF">DI555_12785</name>
</gene>
<dbReference type="PROSITE" id="PS00216">
    <property type="entry name" value="SUGAR_TRANSPORT_1"/>
    <property type="match status" value="1"/>
</dbReference>
<name>A0A2W5QHW6_9SPHN</name>
<comment type="subcellular location">
    <subcellularLocation>
        <location evidence="1">Membrane</location>
        <topology evidence="1">Multi-pass membrane protein</topology>
    </subcellularLocation>
</comment>
<evidence type="ECO:0000256" key="6">
    <source>
        <dbReference type="ARBA" id="ARBA00023136"/>
    </source>
</evidence>
<dbReference type="SUPFAM" id="SSF103473">
    <property type="entry name" value="MFS general substrate transporter"/>
    <property type="match status" value="1"/>
</dbReference>
<dbReference type="InterPro" id="IPR005828">
    <property type="entry name" value="MFS_sugar_transport-like"/>
</dbReference>
<evidence type="ECO:0000256" key="1">
    <source>
        <dbReference type="ARBA" id="ARBA00004141"/>
    </source>
</evidence>
<reference evidence="10 11" key="1">
    <citation type="submission" date="2017-08" db="EMBL/GenBank/DDBJ databases">
        <title>Infants hospitalized years apart are colonized by the same room-sourced microbial strains.</title>
        <authorList>
            <person name="Brooks B."/>
            <person name="Olm M.R."/>
            <person name="Firek B.A."/>
            <person name="Baker R."/>
            <person name="Thomas B.C."/>
            <person name="Morowitz M.J."/>
            <person name="Banfield J.F."/>
        </authorList>
    </citation>
    <scope>NUCLEOTIDE SEQUENCE [LARGE SCALE GENOMIC DNA]</scope>
    <source>
        <strain evidence="10">S2_005_002_R2_33</strain>
    </source>
</reference>
<dbReference type="PANTHER" id="PTHR48023:SF4">
    <property type="entry name" value="D-XYLOSE-PROTON SYMPORTER-LIKE 2"/>
    <property type="match status" value="1"/>
</dbReference>
<protein>
    <submittedName>
        <fullName evidence="10">MFS transporter</fullName>
    </submittedName>
</protein>
<dbReference type="Pfam" id="PF00083">
    <property type="entry name" value="Sugar_tr"/>
    <property type="match status" value="1"/>
</dbReference>
<dbReference type="PRINTS" id="PR00171">
    <property type="entry name" value="SUGRTRNSPORT"/>
</dbReference>
<dbReference type="Gene3D" id="1.20.1250.20">
    <property type="entry name" value="MFS general substrate transporter like domains"/>
    <property type="match status" value="2"/>
</dbReference>
<evidence type="ECO:0000256" key="5">
    <source>
        <dbReference type="ARBA" id="ARBA00022989"/>
    </source>
</evidence>
<dbReference type="EMBL" id="QFPX01000009">
    <property type="protein sequence ID" value="PZQ54303.1"/>
    <property type="molecule type" value="Genomic_DNA"/>
</dbReference>
<dbReference type="InterPro" id="IPR036259">
    <property type="entry name" value="MFS_trans_sf"/>
</dbReference>
<proteinExistence type="inferred from homology"/>
<dbReference type="GO" id="GO:0022857">
    <property type="term" value="F:transmembrane transporter activity"/>
    <property type="evidence" value="ECO:0007669"/>
    <property type="project" value="InterPro"/>
</dbReference>
<dbReference type="PANTHER" id="PTHR48023">
    <property type="entry name" value="D-XYLOSE-PROTON SYMPORTER-LIKE 2"/>
    <property type="match status" value="1"/>
</dbReference>
<feature type="transmembrane region" description="Helical" evidence="8">
    <location>
        <begin position="407"/>
        <end position="425"/>
    </location>
</feature>
<feature type="transmembrane region" description="Helical" evidence="8">
    <location>
        <begin position="340"/>
        <end position="364"/>
    </location>
</feature>
<evidence type="ECO:0000256" key="4">
    <source>
        <dbReference type="ARBA" id="ARBA00022692"/>
    </source>
</evidence>
<feature type="transmembrane region" description="Helical" evidence="8">
    <location>
        <begin position="287"/>
        <end position="305"/>
    </location>
</feature>
<dbReference type="Proteomes" id="UP000249082">
    <property type="component" value="Unassembled WGS sequence"/>
</dbReference>
<evidence type="ECO:0000259" key="9">
    <source>
        <dbReference type="PROSITE" id="PS50850"/>
    </source>
</evidence>
<evidence type="ECO:0000256" key="2">
    <source>
        <dbReference type="ARBA" id="ARBA00010992"/>
    </source>
</evidence>
<dbReference type="NCBIfam" id="TIGR00879">
    <property type="entry name" value="SP"/>
    <property type="match status" value="1"/>
</dbReference>
<sequence>MRGDRIMNATLFRGVLVGALAGLLFGFDTAVIAGTTEGIRTAFGLDATGVGITVSSALWGTLAGALLAGIPGDRYGARTSLETIALLYLVSGIGCLLAVNWPMLLVMRVLAGFAVGASSVLAPVYIAEIAPAERRGMMVGTFQLNVVLGILVAYLSNYFVSSLNLGPLDWHVKFGVTAIPAVVLLVMMRTIPDSPRWLFARDREAEAAAVLGKLGNPDVGGELAAWRSAERQTHAPRLSWRRHHRPMLLAIAIAAFNQLSGINAILYYLNDIFAAAGFSGVSADRQAIVIGACNLLFTALALTVIDRIGRKTLLLIGSVGLTAALAGVATIFGSGTHQGWLLYLLIGFIAFFAFSQGAVIWVYISEIFPTDVRARGQSLGSSVHWFMDAIIAFGFPLMAAQARAMPFWLFAGMMALQFVVVLVFFPETKRRSLEAIGESM</sequence>
<evidence type="ECO:0000256" key="8">
    <source>
        <dbReference type="SAM" id="Phobius"/>
    </source>
</evidence>
<feature type="transmembrane region" description="Helical" evidence="8">
    <location>
        <begin position="385"/>
        <end position="401"/>
    </location>
</feature>
<feature type="transmembrane region" description="Helical" evidence="8">
    <location>
        <begin position="49"/>
        <end position="69"/>
    </location>
</feature>
<organism evidence="10 11">
    <name type="scientific">Novosphingobium pentaromativorans</name>
    <dbReference type="NCBI Taxonomy" id="205844"/>
    <lineage>
        <taxon>Bacteria</taxon>
        <taxon>Pseudomonadati</taxon>
        <taxon>Pseudomonadota</taxon>
        <taxon>Alphaproteobacteria</taxon>
        <taxon>Sphingomonadales</taxon>
        <taxon>Sphingomonadaceae</taxon>
        <taxon>Novosphingobium</taxon>
    </lineage>
</organism>
<feature type="transmembrane region" description="Helical" evidence="8">
    <location>
        <begin position="247"/>
        <end position="267"/>
    </location>
</feature>
<comment type="similarity">
    <text evidence="2 7">Belongs to the major facilitator superfamily. Sugar transporter (TC 2.A.1.1) family.</text>
</comment>
<keyword evidence="3 7" id="KW-0813">Transport</keyword>
<feature type="transmembrane region" description="Helical" evidence="8">
    <location>
        <begin position="105"/>
        <end position="127"/>
    </location>
</feature>
<dbReference type="InterPro" id="IPR005829">
    <property type="entry name" value="Sugar_transporter_CS"/>
</dbReference>
<dbReference type="PROSITE" id="PS50850">
    <property type="entry name" value="MFS"/>
    <property type="match status" value="1"/>
</dbReference>
<feature type="transmembrane region" description="Helical" evidence="8">
    <location>
        <begin position="139"/>
        <end position="160"/>
    </location>
</feature>
<accession>A0A2W5QHW6</accession>
<dbReference type="InterPro" id="IPR003663">
    <property type="entry name" value="Sugar/inositol_transpt"/>
</dbReference>
<dbReference type="GO" id="GO:0016020">
    <property type="term" value="C:membrane"/>
    <property type="evidence" value="ECO:0007669"/>
    <property type="project" value="UniProtKB-SubCell"/>
</dbReference>
<dbReference type="InterPro" id="IPR050820">
    <property type="entry name" value="MFS_Sugar_Transporter"/>
</dbReference>
<dbReference type="GO" id="GO:1904659">
    <property type="term" value="P:D-glucose transmembrane transport"/>
    <property type="evidence" value="ECO:0007669"/>
    <property type="project" value="TreeGrafter"/>
</dbReference>
<feature type="transmembrane region" description="Helical" evidence="8">
    <location>
        <begin position="312"/>
        <end position="334"/>
    </location>
</feature>
<feature type="transmembrane region" description="Helical" evidence="8">
    <location>
        <begin position="81"/>
        <end position="99"/>
    </location>
</feature>
<feature type="domain" description="Major facilitator superfamily (MFS) profile" evidence="9">
    <location>
        <begin position="14"/>
        <end position="429"/>
    </location>
</feature>
<keyword evidence="6 8" id="KW-0472">Membrane</keyword>
<evidence type="ECO:0000313" key="11">
    <source>
        <dbReference type="Proteomes" id="UP000249082"/>
    </source>
</evidence>
<dbReference type="PROSITE" id="PS00217">
    <property type="entry name" value="SUGAR_TRANSPORT_2"/>
    <property type="match status" value="1"/>
</dbReference>
<comment type="caution">
    <text evidence="10">The sequence shown here is derived from an EMBL/GenBank/DDBJ whole genome shotgun (WGS) entry which is preliminary data.</text>
</comment>
<evidence type="ECO:0000256" key="3">
    <source>
        <dbReference type="ARBA" id="ARBA00022448"/>
    </source>
</evidence>
<evidence type="ECO:0000256" key="7">
    <source>
        <dbReference type="RuleBase" id="RU003346"/>
    </source>
</evidence>
<feature type="transmembrane region" description="Helical" evidence="8">
    <location>
        <begin position="172"/>
        <end position="191"/>
    </location>
</feature>
<evidence type="ECO:0000313" key="10">
    <source>
        <dbReference type="EMBL" id="PZQ54303.1"/>
    </source>
</evidence>
<keyword evidence="4 8" id="KW-0812">Transmembrane</keyword>
<keyword evidence="5 8" id="KW-1133">Transmembrane helix</keyword>
<dbReference type="AlphaFoldDB" id="A0A2W5QHW6"/>
<dbReference type="InterPro" id="IPR020846">
    <property type="entry name" value="MFS_dom"/>
</dbReference>